<feature type="region of interest" description="Disordered" evidence="2">
    <location>
        <begin position="505"/>
        <end position="549"/>
    </location>
</feature>
<feature type="compositionally biased region" description="Basic and acidic residues" evidence="2">
    <location>
        <begin position="518"/>
        <end position="527"/>
    </location>
</feature>
<dbReference type="Proteomes" id="UP000827721">
    <property type="component" value="Unassembled WGS sequence"/>
</dbReference>
<feature type="coiled-coil region" evidence="1">
    <location>
        <begin position="160"/>
        <end position="187"/>
    </location>
</feature>
<evidence type="ECO:0000256" key="1">
    <source>
        <dbReference type="SAM" id="Coils"/>
    </source>
</evidence>
<evidence type="ECO:0000313" key="5">
    <source>
        <dbReference type="Proteomes" id="UP000827721"/>
    </source>
</evidence>
<dbReference type="InterPro" id="IPR019557">
    <property type="entry name" value="AminoTfrase-like_pln_mobile"/>
</dbReference>
<dbReference type="Pfam" id="PF10536">
    <property type="entry name" value="PMD"/>
    <property type="match status" value="1"/>
</dbReference>
<sequence length="744" mass="83640">MEEIVDFGFVEREEIMVSPSGDGNPTMRLAHFLQPTVTTIDEPVFELPSNCISSVPPNFEPKNWPLEVKYNGWRNPQKEWKAWVEKMSSLHQSTWNTAGIREAIWSSTYKIQRNNDLILGLAEKWCPDTKSFIFSWGEATVTLEDLLISGYSVLGSPFFSSLDTKELKEVEEQLEHARKELNRSSSKKPDHSGWMKKFKGSGSNIEHEAFLALWLSRFVFPGSFSVIGQAVFPIAVQLSRGTRIALAPAILASIYRDLGLLKQRIAALAEFEIVADENEVLEISICSPFQLVQLWAWERFVEFRPKYKLIKNGEPRCAQWHEKIIGVGNVRKVLDSAGVSFNWRPYAKTLKNWKLPQFYAEQEMFVSVDADLPEEFESFALCLRSSELVGLDCVEQYLPHRVAMQFGMDQDLPACVARANDTRHAAWSCYSKPITCANLYIPPRLYEADVTARYSKWWKQSMLGLKHECEIALLEKTFPSSTPGRSKAEKFSCFVGSKTALKIAKHNKEGGSSSSSKMEPKRLKRTTESISMKTSKQKKKDPSGPVTLVSPLKKAKTTVETSKGKEKVCDVSASAGLSSKMLPPSLTVKKELNDSPVPPGFALKFNLVETTESVDKDNLTISEMLRSNNVKFMDREKSPSHSQNFSSSMADNEATKFVETQTELMDKIMHNECVKGDSGTVMEYAAESKSGSLDNDVVRIRSSESGGNKHATELLELQFEDRVSRVERIFAELKAAKLGPSHPS</sequence>
<comment type="caution">
    <text evidence="4">The sequence shown here is derived from an EMBL/GenBank/DDBJ whole genome shotgun (WGS) entry which is preliminary data.</text>
</comment>
<gene>
    <name evidence="4" type="ORF">JRO89_XS15G0126400</name>
</gene>
<dbReference type="InterPro" id="IPR044824">
    <property type="entry name" value="MAIN-like"/>
</dbReference>
<name>A0ABQ8H1W3_9ROSI</name>
<organism evidence="4 5">
    <name type="scientific">Xanthoceras sorbifolium</name>
    <dbReference type="NCBI Taxonomy" id="99658"/>
    <lineage>
        <taxon>Eukaryota</taxon>
        <taxon>Viridiplantae</taxon>
        <taxon>Streptophyta</taxon>
        <taxon>Embryophyta</taxon>
        <taxon>Tracheophyta</taxon>
        <taxon>Spermatophyta</taxon>
        <taxon>Magnoliopsida</taxon>
        <taxon>eudicotyledons</taxon>
        <taxon>Gunneridae</taxon>
        <taxon>Pentapetalae</taxon>
        <taxon>rosids</taxon>
        <taxon>malvids</taxon>
        <taxon>Sapindales</taxon>
        <taxon>Sapindaceae</taxon>
        <taxon>Xanthoceroideae</taxon>
        <taxon>Xanthoceras</taxon>
    </lineage>
</organism>
<keyword evidence="5" id="KW-1185">Reference proteome</keyword>
<dbReference type="PANTHER" id="PTHR46033">
    <property type="entry name" value="PROTEIN MAIN-LIKE 2"/>
    <property type="match status" value="1"/>
</dbReference>
<dbReference type="EMBL" id="JAFEMO010000015">
    <property type="protein sequence ID" value="KAH7544197.1"/>
    <property type="molecule type" value="Genomic_DNA"/>
</dbReference>
<proteinExistence type="predicted"/>
<evidence type="ECO:0000256" key="2">
    <source>
        <dbReference type="SAM" id="MobiDB-lite"/>
    </source>
</evidence>
<reference evidence="4 5" key="1">
    <citation type="submission" date="2021-02" db="EMBL/GenBank/DDBJ databases">
        <title>Plant Genome Project.</title>
        <authorList>
            <person name="Zhang R.-G."/>
        </authorList>
    </citation>
    <scope>NUCLEOTIDE SEQUENCE [LARGE SCALE GENOMIC DNA]</scope>
    <source>
        <tissue evidence="4">Leaves</tissue>
    </source>
</reference>
<protein>
    <recommendedName>
        <fullName evidence="3">Aminotransferase-like plant mobile domain-containing protein</fullName>
    </recommendedName>
</protein>
<feature type="domain" description="Aminotransferase-like plant mobile" evidence="3">
    <location>
        <begin position="99"/>
        <end position="459"/>
    </location>
</feature>
<keyword evidence="1" id="KW-0175">Coiled coil</keyword>
<evidence type="ECO:0000259" key="3">
    <source>
        <dbReference type="Pfam" id="PF10536"/>
    </source>
</evidence>
<accession>A0ABQ8H1W3</accession>
<dbReference type="PANTHER" id="PTHR46033:SF67">
    <property type="entry name" value="AMINOTRANSFERASE-LIKE, PLANT MOBILE DOMAIN FAMILY PROTEIN"/>
    <property type="match status" value="1"/>
</dbReference>
<evidence type="ECO:0000313" key="4">
    <source>
        <dbReference type="EMBL" id="KAH7544197.1"/>
    </source>
</evidence>